<reference evidence="3 4" key="1">
    <citation type="submission" date="2019-11" db="EMBL/GenBank/DDBJ databases">
        <title>Spirosoma endbachense sp. nov., isolated from a natural salt meadow.</title>
        <authorList>
            <person name="Rojas J."/>
            <person name="Ambika Manirajan B."/>
            <person name="Ratering S."/>
            <person name="Suarez C."/>
            <person name="Geissler-Plaum R."/>
            <person name="Schnell S."/>
        </authorList>
    </citation>
    <scope>NUCLEOTIDE SEQUENCE [LARGE SCALE GENOMIC DNA]</scope>
    <source>
        <strain evidence="3 4">I-24</strain>
    </source>
</reference>
<evidence type="ECO:0000256" key="1">
    <source>
        <dbReference type="SAM" id="SignalP"/>
    </source>
</evidence>
<dbReference type="PANTHER" id="PTHR30383">
    <property type="entry name" value="THIOESTERASE 1/PROTEASE 1/LYSOPHOSPHOLIPASE L1"/>
    <property type="match status" value="1"/>
</dbReference>
<dbReference type="KEGG" id="senf:GJR95_22985"/>
<dbReference type="InterPro" id="IPR051532">
    <property type="entry name" value="Ester_Hydrolysis_Enzymes"/>
</dbReference>
<dbReference type="SUPFAM" id="SSF52266">
    <property type="entry name" value="SGNH hydrolase"/>
    <property type="match status" value="1"/>
</dbReference>
<evidence type="ECO:0000259" key="2">
    <source>
        <dbReference type="Pfam" id="PF13472"/>
    </source>
</evidence>
<feature type="signal peptide" evidence="1">
    <location>
        <begin position="1"/>
        <end position="22"/>
    </location>
</feature>
<dbReference type="Proteomes" id="UP000464577">
    <property type="component" value="Chromosome"/>
</dbReference>
<evidence type="ECO:0000313" key="4">
    <source>
        <dbReference type="Proteomes" id="UP000464577"/>
    </source>
</evidence>
<dbReference type="Gene3D" id="3.40.50.1110">
    <property type="entry name" value="SGNH hydrolase"/>
    <property type="match status" value="1"/>
</dbReference>
<dbReference type="EMBL" id="CP045997">
    <property type="protein sequence ID" value="QHV97696.1"/>
    <property type="molecule type" value="Genomic_DNA"/>
</dbReference>
<accession>A0A6P1W204</accession>
<protein>
    <submittedName>
        <fullName evidence="3">G-D-S-L family lipolytic protein</fullName>
    </submittedName>
</protein>
<feature type="domain" description="SGNH hydrolase-type esterase" evidence="2">
    <location>
        <begin position="28"/>
        <end position="206"/>
    </location>
</feature>
<dbReference type="PROSITE" id="PS01098">
    <property type="entry name" value="LIPASE_GDSL_SER"/>
    <property type="match status" value="1"/>
</dbReference>
<dbReference type="GO" id="GO:0006629">
    <property type="term" value="P:lipid metabolic process"/>
    <property type="evidence" value="ECO:0007669"/>
    <property type="project" value="InterPro"/>
</dbReference>
<organism evidence="3 4">
    <name type="scientific">Spirosoma endbachense</name>
    <dbReference type="NCBI Taxonomy" id="2666025"/>
    <lineage>
        <taxon>Bacteria</taxon>
        <taxon>Pseudomonadati</taxon>
        <taxon>Bacteroidota</taxon>
        <taxon>Cytophagia</taxon>
        <taxon>Cytophagales</taxon>
        <taxon>Cytophagaceae</taxon>
        <taxon>Spirosoma</taxon>
    </lineage>
</organism>
<dbReference type="RefSeq" id="WP_162388106.1">
    <property type="nucleotide sequence ID" value="NZ_CP045997.1"/>
</dbReference>
<dbReference type="AlphaFoldDB" id="A0A6P1W204"/>
<dbReference type="Pfam" id="PF13472">
    <property type="entry name" value="Lipase_GDSL_2"/>
    <property type="match status" value="1"/>
</dbReference>
<keyword evidence="4" id="KW-1185">Reference proteome</keyword>
<dbReference type="InterPro" id="IPR036514">
    <property type="entry name" value="SGNH_hydro_sf"/>
</dbReference>
<proteinExistence type="predicted"/>
<dbReference type="GO" id="GO:0004622">
    <property type="term" value="F:phosphatidylcholine lysophospholipase activity"/>
    <property type="evidence" value="ECO:0007669"/>
    <property type="project" value="TreeGrafter"/>
</dbReference>
<feature type="chain" id="PRO_5026766695" evidence="1">
    <location>
        <begin position="23"/>
        <end position="220"/>
    </location>
</feature>
<dbReference type="InterPro" id="IPR008265">
    <property type="entry name" value="Lipase_GDSL_AS"/>
</dbReference>
<dbReference type="InterPro" id="IPR013830">
    <property type="entry name" value="SGNH_hydro"/>
</dbReference>
<keyword evidence="1" id="KW-0732">Signal</keyword>
<sequence>MKTLFRLSFLLFVGLMAMTAAKPTRVVFFGDSITQAGIKTGGYIDRLKTLLPTDQFELIGAGIGGNKIYDLFLRMDDDVLAQKPDVVVVWVGVNDVWHKASSGTGTDPDKFVKFYEAVVKKLQAANARVVLCTPAAIGEKTDMTNQQDGDLNQYSQFIRDMAKRHNLPLVDLRKAFLDYNLKNNPENKEKGILTTDRVHLNDAGNQFVAEQMQKVLATVK</sequence>
<gene>
    <name evidence="3" type="ORF">GJR95_22985</name>
</gene>
<name>A0A6P1W204_9BACT</name>
<evidence type="ECO:0000313" key="3">
    <source>
        <dbReference type="EMBL" id="QHV97696.1"/>
    </source>
</evidence>
<dbReference type="PANTHER" id="PTHR30383:SF5">
    <property type="entry name" value="SGNH HYDROLASE-TYPE ESTERASE DOMAIN-CONTAINING PROTEIN"/>
    <property type="match status" value="1"/>
</dbReference>